<feature type="transmembrane region" description="Helical" evidence="5">
    <location>
        <begin position="74"/>
        <end position="93"/>
    </location>
</feature>
<dbReference type="PANTHER" id="PTHR31310">
    <property type="match status" value="1"/>
</dbReference>
<evidence type="ECO:0000256" key="5">
    <source>
        <dbReference type="SAM" id="Phobius"/>
    </source>
</evidence>
<evidence type="ECO:0000256" key="2">
    <source>
        <dbReference type="ARBA" id="ARBA00022692"/>
    </source>
</evidence>
<dbReference type="Gene3D" id="1.20.144.10">
    <property type="entry name" value="Phosphatidic acid phosphatase type 2/haloperoxidase"/>
    <property type="match status" value="1"/>
</dbReference>
<reference evidence="7 8" key="1">
    <citation type="submission" date="2018-06" db="EMBL/GenBank/DDBJ databases">
        <authorList>
            <consortium name="Pathogen Informatics"/>
            <person name="Doyle S."/>
        </authorList>
    </citation>
    <scope>NUCLEOTIDE SEQUENCE [LARGE SCALE GENOMIC DNA]</scope>
    <source>
        <strain evidence="7 8">NCTC11370</strain>
    </source>
</reference>
<feature type="transmembrane region" description="Helical" evidence="5">
    <location>
        <begin position="162"/>
        <end position="179"/>
    </location>
</feature>
<dbReference type="Pfam" id="PF14378">
    <property type="entry name" value="PAP2_3"/>
    <property type="match status" value="1"/>
</dbReference>
<gene>
    <name evidence="7" type="ORF">NCTC11370_01388</name>
</gene>
<comment type="subcellular location">
    <subcellularLocation>
        <location evidence="1">Membrane</location>
        <topology evidence="1">Multi-pass membrane protein</topology>
    </subcellularLocation>
</comment>
<evidence type="ECO:0000313" key="7">
    <source>
        <dbReference type="EMBL" id="STO21321.1"/>
    </source>
</evidence>
<feature type="domain" description="Inositolphosphotransferase Aur1/Ipt1" evidence="6">
    <location>
        <begin position="102"/>
        <end position="283"/>
    </location>
</feature>
<evidence type="ECO:0000313" key="8">
    <source>
        <dbReference type="Proteomes" id="UP000254554"/>
    </source>
</evidence>
<dbReference type="STRING" id="1094715.GCA_000236165_01035"/>
<dbReference type="InterPro" id="IPR026841">
    <property type="entry name" value="Aur1/Ipt1"/>
</dbReference>
<keyword evidence="8" id="KW-1185">Reference proteome</keyword>
<dbReference type="GO" id="GO:0016020">
    <property type="term" value="C:membrane"/>
    <property type="evidence" value="ECO:0007669"/>
    <property type="project" value="UniProtKB-SubCell"/>
</dbReference>
<accession>A0A377G9Z0</accession>
<organism evidence="7 8">
    <name type="scientific">Fluoribacter dumoffii</name>
    <dbReference type="NCBI Taxonomy" id="463"/>
    <lineage>
        <taxon>Bacteria</taxon>
        <taxon>Pseudomonadati</taxon>
        <taxon>Pseudomonadota</taxon>
        <taxon>Gammaproteobacteria</taxon>
        <taxon>Legionellales</taxon>
        <taxon>Legionellaceae</taxon>
        <taxon>Fluoribacter</taxon>
    </lineage>
</organism>
<dbReference type="EMBL" id="UGGT01000001">
    <property type="protein sequence ID" value="STO21321.1"/>
    <property type="molecule type" value="Genomic_DNA"/>
</dbReference>
<feature type="transmembrane region" description="Helical" evidence="5">
    <location>
        <begin position="9"/>
        <end position="31"/>
    </location>
</feature>
<evidence type="ECO:0000259" key="6">
    <source>
        <dbReference type="Pfam" id="PF14378"/>
    </source>
</evidence>
<feature type="transmembrane region" description="Helical" evidence="5">
    <location>
        <begin position="138"/>
        <end position="155"/>
    </location>
</feature>
<keyword evidence="3 5" id="KW-1133">Transmembrane helix</keyword>
<feature type="transmembrane region" description="Helical" evidence="5">
    <location>
        <begin position="43"/>
        <end position="62"/>
    </location>
</feature>
<dbReference type="SUPFAM" id="SSF48317">
    <property type="entry name" value="Acid phosphatase/Vanadium-dependent haloperoxidase"/>
    <property type="match status" value="1"/>
</dbReference>
<evidence type="ECO:0000256" key="4">
    <source>
        <dbReference type="ARBA" id="ARBA00023136"/>
    </source>
</evidence>
<name>A0A377G9Z0_9GAMM</name>
<dbReference type="InterPro" id="IPR052185">
    <property type="entry name" value="IPC_Synthase-Related"/>
</dbReference>
<dbReference type="PROSITE" id="PS51257">
    <property type="entry name" value="PROKAR_LIPOPROTEIN"/>
    <property type="match status" value="1"/>
</dbReference>
<feature type="transmembrane region" description="Helical" evidence="5">
    <location>
        <begin position="270"/>
        <end position="287"/>
    </location>
</feature>
<dbReference type="Proteomes" id="UP000254554">
    <property type="component" value="Unassembled WGS sequence"/>
</dbReference>
<proteinExistence type="predicted"/>
<dbReference type="InterPro" id="IPR036938">
    <property type="entry name" value="PAP2/HPO_sf"/>
</dbReference>
<feature type="transmembrane region" description="Helical" evidence="5">
    <location>
        <begin position="245"/>
        <end position="264"/>
    </location>
</feature>
<dbReference type="GeneID" id="93292040"/>
<dbReference type="OrthoDB" id="5653236at2"/>
<feature type="transmembrane region" description="Helical" evidence="5">
    <location>
        <begin position="220"/>
        <end position="238"/>
    </location>
</feature>
<dbReference type="PANTHER" id="PTHR31310:SF7">
    <property type="entry name" value="PA-PHOSPHATASE RELATED-FAMILY PROTEIN DDB_G0268928"/>
    <property type="match status" value="1"/>
</dbReference>
<dbReference type="AlphaFoldDB" id="A0A377G9Z0"/>
<protein>
    <submittedName>
        <fullName evidence="7">PAP2 superfamily</fullName>
    </submittedName>
</protein>
<keyword evidence="2 5" id="KW-0812">Transmembrane</keyword>
<dbReference type="RefSeq" id="WP_010653597.1">
    <property type="nucleotide sequence ID" value="NZ_JAPHOO010000001.1"/>
</dbReference>
<keyword evidence="4 5" id="KW-0472">Membrane</keyword>
<evidence type="ECO:0000256" key="3">
    <source>
        <dbReference type="ARBA" id="ARBA00022989"/>
    </source>
</evidence>
<sequence>MNQVLSRSIIIYAGLILALSCLVFSINHFFYQYPGNNFFPEGIPSLVLTLILLNLGLNLYFPQGSKYRSLGLELIYFFIVMSVIAIATNAVQLTPFPIIDRYIVALEEYLDIRMENILVWTHHHPYFQFVLAQIYDSLPYQMSIIPLVVIITCKFHLIREYYFYMLSTVLIGFTVYYFFPTTAPASVINSPLFSQEQIDTGLKFWQIHHYINPTTNEGGLIAFPSFHTIWAILCVNLLREWIIPCILLLIVNILLIASCVLLGWHYVSDILGGLIILFISYCLLKYSDRHNRRKSSQIFRINPVG</sequence>
<evidence type="ECO:0000256" key="1">
    <source>
        <dbReference type="ARBA" id="ARBA00004141"/>
    </source>
</evidence>